<reference evidence="2 3" key="1">
    <citation type="journal article" date="2016" name="Nat. Commun.">
        <title>Thousands of microbial genomes shed light on interconnected biogeochemical processes in an aquifer system.</title>
        <authorList>
            <person name="Anantharaman K."/>
            <person name="Brown C.T."/>
            <person name="Hug L.A."/>
            <person name="Sharon I."/>
            <person name="Castelle C.J."/>
            <person name="Probst A.J."/>
            <person name="Thomas B.C."/>
            <person name="Singh A."/>
            <person name="Wilkins M.J."/>
            <person name="Karaoz U."/>
            <person name="Brodie E.L."/>
            <person name="Williams K.H."/>
            <person name="Hubbard S.S."/>
            <person name="Banfield J.F."/>
        </authorList>
    </citation>
    <scope>NUCLEOTIDE SEQUENCE [LARGE SCALE GENOMIC DNA]</scope>
</reference>
<protein>
    <recommendedName>
        <fullName evidence="1">DUF1559 domain-containing protein</fullName>
    </recommendedName>
</protein>
<dbReference type="SUPFAM" id="SSF54523">
    <property type="entry name" value="Pili subunits"/>
    <property type="match status" value="1"/>
</dbReference>
<dbReference type="NCBIfam" id="TIGR02532">
    <property type="entry name" value="IV_pilin_GFxxxE"/>
    <property type="match status" value="1"/>
</dbReference>
<dbReference type="Gene3D" id="3.30.700.10">
    <property type="entry name" value="Glycoprotein, Type 4 Pilin"/>
    <property type="match status" value="1"/>
</dbReference>
<evidence type="ECO:0000313" key="2">
    <source>
        <dbReference type="EMBL" id="OHA58440.1"/>
    </source>
</evidence>
<comment type="caution">
    <text evidence="2">The sequence shown here is derived from an EMBL/GenBank/DDBJ whole genome shotgun (WGS) entry which is preliminary data.</text>
</comment>
<feature type="domain" description="DUF1559" evidence="1">
    <location>
        <begin position="31"/>
        <end position="73"/>
    </location>
</feature>
<proteinExistence type="predicted"/>
<dbReference type="InterPro" id="IPR011453">
    <property type="entry name" value="DUF1559"/>
</dbReference>
<dbReference type="InterPro" id="IPR045584">
    <property type="entry name" value="Pilin-like"/>
</dbReference>
<gene>
    <name evidence="2" type="ORF">A2571_01520</name>
</gene>
<dbReference type="Pfam" id="PF07963">
    <property type="entry name" value="N_methyl"/>
    <property type="match status" value="1"/>
</dbReference>
<dbReference type="STRING" id="1802438.A2571_01520"/>
<accession>A0A1G2QCZ0</accession>
<organism evidence="2 3">
    <name type="scientific">Candidatus Vogelbacteria bacterium RIFOXYD1_FULL_44_32</name>
    <dbReference type="NCBI Taxonomy" id="1802438"/>
    <lineage>
        <taxon>Bacteria</taxon>
        <taxon>Candidatus Vogeliibacteriota</taxon>
    </lineage>
</organism>
<dbReference type="InterPro" id="IPR012902">
    <property type="entry name" value="N_methyl_site"/>
</dbReference>
<dbReference type="Proteomes" id="UP000177043">
    <property type="component" value="Unassembled WGS sequence"/>
</dbReference>
<dbReference type="AlphaFoldDB" id="A0A1G2QCZ0"/>
<evidence type="ECO:0000313" key="3">
    <source>
        <dbReference type="Proteomes" id="UP000177043"/>
    </source>
</evidence>
<dbReference type="PANTHER" id="PTHR30093">
    <property type="entry name" value="GENERAL SECRETION PATHWAY PROTEIN G"/>
    <property type="match status" value="1"/>
</dbReference>
<dbReference type="PROSITE" id="PS00409">
    <property type="entry name" value="PROKAR_NTER_METHYL"/>
    <property type="match status" value="1"/>
</dbReference>
<evidence type="ECO:0000259" key="1">
    <source>
        <dbReference type="Pfam" id="PF07596"/>
    </source>
</evidence>
<dbReference type="Pfam" id="PF07596">
    <property type="entry name" value="SBP_bac_10"/>
    <property type="match status" value="1"/>
</dbReference>
<sequence>MKKKGFTLIELLVVIAIIGILAAILLPALARAREAARRASCANNLKQIGIVLKMYANESKGEKFPTAKTRDGDFCESPGFDFIVRGDSVFPEYIADLKVFVCPSDSDGIDRFTGGRWQVGNSPSGTFAPCELDSLSLVYSGWAFQDLIGVPGVNFNDGAMTLANAVGTYIDAGFVGALVGVATAVGGGNATAADNDLSWTNAGGAATKGLRLREGIERFFITDINNAAASSAAQSNVYVLWDIVDAQADDFNHVPGGANILYMDGHVSFEKYPTGRGPASRLNAILTALF</sequence>
<dbReference type="EMBL" id="MHTJ01000003">
    <property type="protein sequence ID" value="OHA58440.1"/>
    <property type="molecule type" value="Genomic_DNA"/>
</dbReference>
<name>A0A1G2QCZ0_9BACT</name>
<dbReference type="NCBIfam" id="TIGR04294">
    <property type="entry name" value="pre_pil_HX9DG"/>
    <property type="match status" value="1"/>
</dbReference>
<dbReference type="InterPro" id="IPR027558">
    <property type="entry name" value="Pre_pil_HX9DG_C"/>
</dbReference>